<name>A0A0P1B6W5_PLAHL</name>
<organism evidence="1 2">
    <name type="scientific">Plasmopara halstedii</name>
    <name type="common">Downy mildew of sunflower</name>
    <dbReference type="NCBI Taxonomy" id="4781"/>
    <lineage>
        <taxon>Eukaryota</taxon>
        <taxon>Sar</taxon>
        <taxon>Stramenopiles</taxon>
        <taxon>Oomycota</taxon>
        <taxon>Peronosporomycetes</taxon>
        <taxon>Peronosporales</taxon>
        <taxon>Peronosporaceae</taxon>
        <taxon>Plasmopara</taxon>
    </lineage>
</organism>
<keyword evidence="2" id="KW-1185">Reference proteome</keyword>
<accession>A0A0P1B6W5</accession>
<dbReference type="Proteomes" id="UP000054928">
    <property type="component" value="Unassembled WGS sequence"/>
</dbReference>
<dbReference type="AlphaFoldDB" id="A0A0P1B6W5"/>
<evidence type="ECO:0000313" key="2">
    <source>
        <dbReference type="Proteomes" id="UP000054928"/>
    </source>
</evidence>
<dbReference type="GeneID" id="36402802"/>
<sequence length="216" mass="24254">MTKALRARHLRSEMPNSLATELATSSSTLVVDKIWYSKSRLPACERESRCSFLMEFLTKVVPKANSDPMFAVPGGYLRYLEQLRFSKPVLQLNTVAYYNAMCWENPKFNFHQIKKHAASAFEAIVSEAVRQTRITILVSMPAQYSSHIEGGTHNSSNKQSKDEPLITDSLELLLNMAAPQLSSSLSSIDQNSPKTIFDTFPELRICTDQLEASEAD</sequence>
<evidence type="ECO:0000313" key="1">
    <source>
        <dbReference type="EMBL" id="CEG50017.1"/>
    </source>
</evidence>
<protein>
    <submittedName>
        <fullName evidence="1">Uncharacterized protein</fullName>
    </submittedName>
</protein>
<dbReference type="EMBL" id="CCYD01003101">
    <property type="protein sequence ID" value="CEG50017.1"/>
    <property type="molecule type" value="Genomic_DNA"/>
</dbReference>
<dbReference type="RefSeq" id="XP_024586386.1">
    <property type="nucleotide sequence ID" value="XM_024721271.1"/>
</dbReference>
<proteinExistence type="predicted"/>
<reference evidence="2" key="1">
    <citation type="submission" date="2014-09" db="EMBL/GenBank/DDBJ databases">
        <authorList>
            <person name="Sharma Rahul"/>
            <person name="Thines Marco"/>
        </authorList>
    </citation>
    <scope>NUCLEOTIDE SEQUENCE [LARGE SCALE GENOMIC DNA]</scope>
</reference>